<accession>A0AAV6YVZ3</accession>
<feature type="compositionally biased region" description="Low complexity" evidence="1">
    <location>
        <begin position="64"/>
        <end position="75"/>
    </location>
</feature>
<comment type="caution">
    <text evidence="2">The sequence shown here is derived from an EMBL/GenBank/DDBJ whole genome shotgun (WGS) entry which is preliminary data.</text>
</comment>
<evidence type="ECO:0000256" key="1">
    <source>
        <dbReference type="SAM" id="MobiDB-lite"/>
    </source>
</evidence>
<reference evidence="2" key="1">
    <citation type="thesis" date="2020" institute="ProQuest LLC" country="789 East Eisenhower Parkway, Ann Arbor, MI, USA">
        <title>Comparative Genomics and Chromosome Evolution.</title>
        <authorList>
            <person name="Mudd A.B."/>
        </authorList>
    </citation>
    <scope>NUCLEOTIDE SEQUENCE</scope>
    <source>
        <strain evidence="2">237g6f4</strain>
        <tissue evidence="2">Blood</tissue>
    </source>
</reference>
<protein>
    <submittedName>
        <fullName evidence="2">Uncharacterized protein</fullName>
    </submittedName>
</protein>
<organism evidence="2 3">
    <name type="scientific">Engystomops pustulosus</name>
    <name type="common">Tungara frog</name>
    <name type="synonym">Physalaemus pustulosus</name>
    <dbReference type="NCBI Taxonomy" id="76066"/>
    <lineage>
        <taxon>Eukaryota</taxon>
        <taxon>Metazoa</taxon>
        <taxon>Chordata</taxon>
        <taxon>Craniata</taxon>
        <taxon>Vertebrata</taxon>
        <taxon>Euteleostomi</taxon>
        <taxon>Amphibia</taxon>
        <taxon>Batrachia</taxon>
        <taxon>Anura</taxon>
        <taxon>Neobatrachia</taxon>
        <taxon>Hyloidea</taxon>
        <taxon>Leptodactylidae</taxon>
        <taxon>Leiuperinae</taxon>
        <taxon>Engystomops</taxon>
    </lineage>
</organism>
<gene>
    <name evidence="2" type="ORF">GDO81_023273</name>
</gene>
<dbReference type="Proteomes" id="UP000824782">
    <property type="component" value="Unassembled WGS sequence"/>
</dbReference>
<feature type="region of interest" description="Disordered" evidence="1">
    <location>
        <begin position="52"/>
        <end position="75"/>
    </location>
</feature>
<sequence length="75" mass="7785">MTCLRKRSIAPPCRIGGLNLDFTPPLNGSMSSDALFSSSLARNSIHSLSISVSSPVTKNPKGPISSGISASFSSF</sequence>
<name>A0AAV6YVZ3_ENGPU</name>
<evidence type="ECO:0000313" key="3">
    <source>
        <dbReference type="Proteomes" id="UP000824782"/>
    </source>
</evidence>
<dbReference type="EMBL" id="WNYA01023805">
    <property type="protein sequence ID" value="KAG8538116.1"/>
    <property type="molecule type" value="Genomic_DNA"/>
</dbReference>
<keyword evidence="3" id="KW-1185">Reference proteome</keyword>
<proteinExistence type="predicted"/>
<evidence type="ECO:0000313" key="2">
    <source>
        <dbReference type="EMBL" id="KAG8538116.1"/>
    </source>
</evidence>
<dbReference type="AlphaFoldDB" id="A0AAV6YVZ3"/>